<evidence type="ECO:0000256" key="16">
    <source>
        <dbReference type="ARBA" id="ARBA00049628"/>
    </source>
</evidence>
<comment type="subcellular location">
    <subcellularLocation>
        <location evidence="17">Cytoplasm</location>
    </subcellularLocation>
</comment>
<feature type="region of interest" description="N-acetyltransferase" evidence="17">
    <location>
        <begin position="274"/>
        <end position="537"/>
    </location>
</feature>
<dbReference type="InterPro" id="IPR038009">
    <property type="entry name" value="GlmU_C_LbH"/>
</dbReference>
<dbReference type="GO" id="GO:0003977">
    <property type="term" value="F:UDP-N-acetylglucosamine diphosphorylase activity"/>
    <property type="evidence" value="ECO:0007669"/>
    <property type="project" value="UniProtKB-EC"/>
</dbReference>
<keyword evidence="3 17" id="KW-0963">Cytoplasm</keyword>
<comment type="catalytic activity">
    <reaction evidence="15 17">
        <text>N-acetyl-alpha-D-glucosamine 1-phosphate + UTP + H(+) = UDP-N-acetyl-alpha-D-glucosamine + diphosphate</text>
        <dbReference type="Rhea" id="RHEA:13509"/>
        <dbReference type="ChEBI" id="CHEBI:15378"/>
        <dbReference type="ChEBI" id="CHEBI:33019"/>
        <dbReference type="ChEBI" id="CHEBI:46398"/>
        <dbReference type="ChEBI" id="CHEBI:57705"/>
        <dbReference type="ChEBI" id="CHEBI:57776"/>
        <dbReference type="EC" id="2.7.7.23"/>
    </reaction>
</comment>
<feature type="binding site" evidence="17">
    <location>
        <position position="250"/>
    </location>
    <ligand>
        <name>UDP-N-acetyl-alpha-D-glucosamine</name>
        <dbReference type="ChEBI" id="CHEBI:57705"/>
    </ligand>
</feature>
<comment type="cofactor">
    <cofactor evidence="17">
        <name>Mg(2+)</name>
        <dbReference type="ChEBI" id="CHEBI:18420"/>
    </cofactor>
    <text evidence="17">Binds 1 Mg(2+) ion per subunit.</text>
</comment>
<dbReference type="Gene3D" id="3.90.550.10">
    <property type="entry name" value="Spore Coat Polysaccharide Biosynthesis Protein SpsA, Chain A"/>
    <property type="match status" value="1"/>
</dbReference>
<feature type="binding site" evidence="17">
    <location>
        <begin position="12"/>
        <end position="15"/>
    </location>
    <ligand>
        <name>UDP-N-acetyl-alpha-D-glucosamine</name>
        <dbReference type="ChEBI" id="CHEBI:57705"/>
    </ligand>
</feature>
<comment type="pathway">
    <text evidence="17">Bacterial outer membrane biogenesis; LPS lipid A biosynthesis.</text>
</comment>
<dbReference type="NCBIfam" id="TIGR01173">
    <property type="entry name" value="glmU"/>
    <property type="match status" value="1"/>
</dbReference>
<feature type="region of interest" description="Linker" evidence="17">
    <location>
        <begin position="253"/>
        <end position="273"/>
    </location>
</feature>
<keyword evidence="8 17" id="KW-0460">Magnesium</keyword>
<feature type="binding site" evidence="17">
    <location>
        <position position="445"/>
    </location>
    <ligand>
        <name>acetyl-CoA</name>
        <dbReference type="ChEBI" id="CHEBI:57288"/>
    </ligand>
</feature>
<evidence type="ECO:0000256" key="1">
    <source>
        <dbReference type="ARBA" id="ARBA00007707"/>
    </source>
</evidence>
<feature type="binding site" evidence="17">
    <location>
        <position position="427"/>
    </location>
    <ligand>
        <name>acetyl-CoA</name>
        <dbReference type="ChEBI" id="CHEBI:57288"/>
    </ligand>
</feature>
<dbReference type="PANTHER" id="PTHR43584:SF3">
    <property type="entry name" value="BIFUNCTIONAL PROTEIN GLMU"/>
    <property type="match status" value="1"/>
</dbReference>
<feature type="binding site" evidence="17">
    <location>
        <position position="126"/>
    </location>
    <ligand>
        <name>Mg(2+)</name>
        <dbReference type="ChEBI" id="CHEBI:18420"/>
    </ligand>
</feature>
<evidence type="ECO:0000256" key="13">
    <source>
        <dbReference type="ARBA" id="ARBA00023316"/>
    </source>
</evidence>
<evidence type="ECO:0000256" key="12">
    <source>
        <dbReference type="ARBA" id="ARBA00023315"/>
    </source>
</evidence>
<evidence type="ECO:0000256" key="8">
    <source>
        <dbReference type="ARBA" id="ARBA00022842"/>
    </source>
</evidence>
<feature type="compositionally biased region" description="Basic and acidic residues" evidence="18">
    <location>
        <begin position="520"/>
        <end position="529"/>
    </location>
</feature>
<keyword evidence="12 17" id="KW-0012">Acyltransferase</keyword>
<dbReference type="CDD" id="cd03353">
    <property type="entry name" value="LbH_GlmU_C"/>
    <property type="match status" value="1"/>
</dbReference>
<keyword evidence="11 17" id="KW-0511">Multifunctional enzyme</keyword>
<dbReference type="SUPFAM" id="SSF53448">
    <property type="entry name" value="Nucleotide-diphospho-sugar transferases"/>
    <property type="match status" value="1"/>
</dbReference>
<dbReference type="Pfam" id="PF12804">
    <property type="entry name" value="NTP_transf_3"/>
    <property type="match status" value="1"/>
</dbReference>
<comment type="pathway">
    <text evidence="17">Nucleotide-sugar biosynthesis; UDP-N-acetyl-alpha-D-glucosamine biosynthesis; N-acetyl-alpha-D-glucosamine 1-phosphate from alpha-D-glucosamine 6-phosphate (route II): step 2/2.</text>
</comment>
<dbReference type="Proteomes" id="UP001597277">
    <property type="component" value="Unassembled WGS sequence"/>
</dbReference>
<dbReference type="RefSeq" id="WP_388002880.1">
    <property type="nucleotide sequence ID" value="NZ_JBHUEE010000002.1"/>
</dbReference>
<proteinExistence type="inferred from homology"/>
<dbReference type="InterPro" id="IPR005882">
    <property type="entry name" value="Bifunctional_GlmU"/>
</dbReference>
<keyword evidence="10 17" id="KW-0573">Peptidoglycan synthesis</keyword>
<evidence type="ECO:0000313" key="21">
    <source>
        <dbReference type="Proteomes" id="UP001597277"/>
    </source>
</evidence>
<dbReference type="CDD" id="cd02540">
    <property type="entry name" value="GT2_GlmU_N_bac"/>
    <property type="match status" value="1"/>
</dbReference>
<dbReference type="EC" id="2.3.1.157" evidence="17"/>
<feature type="binding site" evidence="17">
    <location>
        <position position="250"/>
    </location>
    <ligand>
        <name>Mg(2+)</name>
        <dbReference type="ChEBI" id="CHEBI:18420"/>
    </ligand>
</feature>
<sequence length="537" mass="55370">MSHTRPAAVVVLAAGEGTRMKSSVPKVLHRIGGRSLLQHALSAARGLDPERLVVVVRHERDAVAAHARAIDPDVTIADQDEIPGTGRAVQCALGALDGAAQAAAAVEGSAAGAGGVSGAVVVMAADTPLLDTATLGELLAAHQDDGNAVTVLSATVPDPYGYGRILREDGAVVGVVEERDATEEQREIREINTSTYAFDAEMLRDALGSVGQDNAQDEVYLTDVVALAARSGQGVRAISVEDPWLVEGVNDRVQLAALGAELNRRILEGWMRAGVTVVDPATTWIDLDVELGRDVTVLPGTQLYGATSVGDGSAIGPDTTLTDVRVGAGVTVSRTHGSESVLDDGATVGPFAYLRPGTRLGSDGKIGTFVETKKADIGPGAKVPHLTYVGDAEIGEGSNIGASSVFVNYDGVRKHRTTIGRHARTGSDNMFVAPVTVGDGAYTGAGTTVREDVPPGALAVSGAGQRTIRDWVLRRRPGTASAEAAEAALAQGEMSLSDQARAERAAQSRAGGGAGGPGPEHQRDERTGTTDEGDTDR</sequence>
<comment type="function">
    <text evidence="16 17">Catalyzes the last two sequential reactions in the de novo biosynthetic pathway for UDP-N-acetylglucosamine (UDP-GlcNAc). The C-terminal domain catalyzes the transfer of acetyl group from acetyl coenzyme A to glucosamine-1-phosphate (GlcN-1-P) to produce N-acetylglucosamine-1-phosphate (GlcNAc-1-P), which is converted into UDP-GlcNAc by the transfer of uridine 5-monophosphate (from uridine 5-triphosphate), a reaction catalyzed by the N-terminal domain.</text>
</comment>
<keyword evidence="5 17" id="KW-0548">Nucleotidyltransferase</keyword>
<keyword evidence="6 17" id="KW-0479">Metal-binding</keyword>
<feature type="binding site" evidence="17">
    <location>
        <position position="355"/>
    </location>
    <ligand>
        <name>UDP-N-acetyl-alpha-D-glucosamine</name>
        <dbReference type="ChEBI" id="CHEBI:57705"/>
    </ligand>
</feature>
<feature type="binding site" evidence="17">
    <location>
        <position position="26"/>
    </location>
    <ligand>
        <name>UDP-N-acetyl-alpha-D-glucosamine</name>
        <dbReference type="ChEBI" id="CHEBI:57705"/>
    </ligand>
</feature>
<dbReference type="InterPro" id="IPR011004">
    <property type="entry name" value="Trimer_LpxA-like_sf"/>
</dbReference>
<feature type="binding site" evidence="17">
    <location>
        <position position="402"/>
    </location>
    <ligand>
        <name>acetyl-CoA</name>
        <dbReference type="ChEBI" id="CHEBI:57288"/>
    </ligand>
</feature>
<feature type="binding site" evidence="17">
    <location>
        <position position="373"/>
    </location>
    <ligand>
        <name>UDP-N-acetyl-alpha-D-glucosamine</name>
        <dbReference type="ChEBI" id="CHEBI:57705"/>
    </ligand>
</feature>
<organism evidence="20 21">
    <name type="scientific">Georgenia deserti</name>
    <dbReference type="NCBI Taxonomy" id="2093781"/>
    <lineage>
        <taxon>Bacteria</taxon>
        <taxon>Bacillati</taxon>
        <taxon>Actinomycetota</taxon>
        <taxon>Actinomycetes</taxon>
        <taxon>Micrococcales</taxon>
        <taxon>Bogoriellaceae</taxon>
        <taxon>Georgenia</taxon>
    </lineage>
</organism>
<feature type="region of interest" description="Disordered" evidence="18">
    <location>
        <begin position="486"/>
        <end position="537"/>
    </location>
</feature>
<evidence type="ECO:0000256" key="17">
    <source>
        <dbReference type="HAMAP-Rule" id="MF_01631"/>
    </source>
</evidence>
<dbReference type="PANTHER" id="PTHR43584">
    <property type="entry name" value="NUCLEOTIDYL TRANSFERASE"/>
    <property type="match status" value="1"/>
</dbReference>
<dbReference type="EMBL" id="JBHUEE010000002">
    <property type="protein sequence ID" value="MFD1717170.1"/>
    <property type="molecule type" value="Genomic_DNA"/>
</dbReference>
<dbReference type="InterPro" id="IPR025877">
    <property type="entry name" value="MobA-like_NTP_Trfase"/>
</dbReference>
<feature type="binding site" evidence="17">
    <location>
        <position position="79"/>
    </location>
    <ligand>
        <name>UDP-N-acetyl-alpha-D-glucosamine</name>
        <dbReference type="ChEBI" id="CHEBI:57705"/>
    </ligand>
</feature>
<accession>A0ABW4L1L2</accession>
<dbReference type="SUPFAM" id="SSF51161">
    <property type="entry name" value="Trimeric LpxA-like enzymes"/>
    <property type="match status" value="1"/>
</dbReference>
<evidence type="ECO:0000256" key="9">
    <source>
        <dbReference type="ARBA" id="ARBA00022960"/>
    </source>
</evidence>
<comment type="similarity">
    <text evidence="2 17">In the N-terminal section; belongs to the N-acetylglucosamine-1-phosphate uridyltransferase family.</text>
</comment>
<keyword evidence="21" id="KW-1185">Reference proteome</keyword>
<evidence type="ECO:0000256" key="15">
    <source>
        <dbReference type="ARBA" id="ARBA00048493"/>
    </source>
</evidence>
<feature type="binding site" evidence="17">
    <location>
        <position position="399"/>
    </location>
    <ligand>
        <name>UDP-N-acetyl-alpha-D-glucosamine</name>
        <dbReference type="ChEBI" id="CHEBI:57705"/>
    </ligand>
</feature>
<feature type="region of interest" description="Pyrophosphorylase" evidence="17">
    <location>
        <begin position="1"/>
        <end position="252"/>
    </location>
</feature>
<evidence type="ECO:0000256" key="5">
    <source>
        <dbReference type="ARBA" id="ARBA00022695"/>
    </source>
</evidence>
<evidence type="ECO:0000256" key="2">
    <source>
        <dbReference type="ARBA" id="ARBA00007947"/>
    </source>
</evidence>
<evidence type="ECO:0000313" key="20">
    <source>
        <dbReference type="EMBL" id="MFD1717170.1"/>
    </source>
</evidence>
<comment type="caution">
    <text evidence="17">Lacks conserved residue(s) required for the propagation of feature annotation.</text>
</comment>
<dbReference type="HAMAP" id="MF_01631">
    <property type="entry name" value="GlmU"/>
    <property type="match status" value="1"/>
</dbReference>
<evidence type="ECO:0000259" key="19">
    <source>
        <dbReference type="Pfam" id="PF12804"/>
    </source>
</evidence>
<keyword evidence="7 17" id="KW-0677">Repeat</keyword>
<feature type="active site" description="Proton acceptor" evidence="17">
    <location>
        <position position="385"/>
    </location>
</feature>
<comment type="similarity">
    <text evidence="1 17">In the C-terminal section; belongs to the transferase hexapeptide repeat family.</text>
</comment>
<evidence type="ECO:0000256" key="6">
    <source>
        <dbReference type="ARBA" id="ARBA00022723"/>
    </source>
</evidence>
<name>A0ABW4L1L2_9MICO</name>
<feature type="binding site" evidence="17">
    <location>
        <begin position="84"/>
        <end position="85"/>
    </location>
    <ligand>
        <name>UDP-N-acetyl-alpha-D-glucosamine</name>
        <dbReference type="ChEBI" id="CHEBI:57705"/>
    </ligand>
</feature>
<feature type="domain" description="MobA-like NTP transferase" evidence="19">
    <location>
        <begin position="9"/>
        <end position="154"/>
    </location>
</feature>
<evidence type="ECO:0000256" key="3">
    <source>
        <dbReference type="ARBA" id="ARBA00022490"/>
    </source>
</evidence>
<comment type="caution">
    <text evidence="20">The sequence shown here is derived from an EMBL/GenBank/DDBJ whole genome shotgun (WGS) entry which is preliminary data.</text>
</comment>
<dbReference type="InterPro" id="IPR050065">
    <property type="entry name" value="GlmU-like"/>
</dbReference>
<dbReference type="InterPro" id="IPR029044">
    <property type="entry name" value="Nucleotide-diphossugar_trans"/>
</dbReference>
<reference evidence="21" key="1">
    <citation type="journal article" date="2019" name="Int. J. Syst. Evol. Microbiol.">
        <title>The Global Catalogue of Microorganisms (GCM) 10K type strain sequencing project: providing services to taxonomists for standard genome sequencing and annotation.</title>
        <authorList>
            <consortium name="The Broad Institute Genomics Platform"/>
            <consortium name="The Broad Institute Genome Sequencing Center for Infectious Disease"/>
            <person name="Wu L."/>
            <person name="Ma J."/>
        </authorList>
    </citation>
    <scope>NUCLEOTIDE SEQUENCE [LARGE SCALE GENOMIC DNA]</scope>
    <source>
        <strain evidence="21">JCM 17130</strain>
    </source>
</reference>
<evidence type="ECO:0000256" key="7">
    <source>
        <dbReference type="ARBA" id="ARBA00022737"/>
    </source>
</evidence>
<feature type="binding site" evidence="17">
    <location>
        <position position="163"/>
    </location>
    <ligand>
        <name>UDP-N-acetyl-alpha-D-glucosamine</name>
        <dbReference type="ChEBI" id="CHEBI:57705"/>
    </ligand>
</feature>
<evidence type="ECO:0000256" key="4">
    <source>
        <dbReference type="ARBA" id="ARBA00022679"/>
    </source>
</evidence>
<feature type="binding site" evidence="17">
    <location>
        <position position="192"/>
    </location>
    <ligand>
        <name>UDP-N-acetyl-alpha-D-glucosamine</name>
        <dbReference type="ChEBI" id="CHEBI:57705"/>
    </ligand>
</feature>
<feature type="binding site" evidence="17">
    <location>
        <position position="177"/>
    </location>
    <ligand>
        <name>UDP-N-acetyl-alpha-D-glucosamine</name>
        <dbReference type="ChEBI" id="CHEBI:57705"/>
    </ligand>
</feature>
<keyword evidence="4 17" id="KW-0808">Transferase</keyword>
<feature type="binding site" evidence="17">
    <location>
        <begin position="408"/>
        <end position="409"/>
    </location>
    <ligand>
        <name>acetyl-CoA</name>
        <dbReference type="ChEBI" id="CHEBI:57288"/>
    </ligand>
</feature>
<evidence type="ECO:0000256" key="10">
    <source>
        <dbReference type="ARBA" id="ARBA00022984"/>
    </source>
</evidence>
<evidence type="ECO:0000256" key="14">
    <source>
        <dbReference type="ARBA" id="ARBA00048247"/>
    </source>
</evidence>
<comment type="pathway">
    <text evidence="17">Nucleotide-sugar biosynthesis; UDP-N-acetyl-alpha-D-glucosamine biosynthesis; UDP-N-acetyl-alpha-D-glucosamine from N-acetyl-alpha-D-glucosamine 1-phosphate: step 1/1.</text>
</comment>
<feature type="binding site" evidence="17">
    <location>
        <position position="388"/>
    </location>
    <ligand>
        <name>UDP-N-acetyl-alpha-D-glucosamine</name>
        <dbReference type="ChEBI" id="CHEBI:57705"/>
    </ligand>
</feature>
<gene>
    <name evidence="17 20" type="primary">glmU</name>
    <name evidence="20" type="ORF">ACFSE6_04945</name>
</gene>
<evidence type="ECO:0000256" key="18">
    <source>
        <dbReference type="SAM" id="MobiDB-lite"/>
    </source>
</evidence>
<protein>
    <recommendedName>
        <fullName evidence="17">Bifunctional protein GlmU</fullName>
    </recommendedName>
    <domain>
        <recommendedName>
            <fullName evidence="17">UDP-N-acetylglucosamine pyrophosphorylase</fullName>
            <ecNumber evidence="17">2.7.7.23</ecNumber>
        </recommendedName>
        <alternativeName>
            <fullName evidence="17">N-acetylglucosamine-1-phosphate uridyltransferase</fullName>
        </alternativeName>
    </domain>
    <domain>
        <recommendedName>
            <fullName evidence="17">Glucosamine-1-phosphate N-acetyltransferase</fullName>
            <ecNumber evidence="17">2.3.1.157</ecNumber>
        </recommendedName>
    </domain>
</protein>
<dbReference type="Gene3D" id="2.160.10.10">
    <property type="entry name" value="Hexapeptide repeat proteins"/>
    <property type="match status" value="1"/>
</dbReference>
<keyword evidence="9 17" id="KW-0133">Cell shape</keyword>
<dbReference type="EC" id="2.7.7.23" evidence="17"/>
<comment type="subunit">
    <text evidence="17">Homotrimer.</text>
</comment>
<comment type="catalytic activity">
    <reaction evidence="14 17">
        <text>alpha-D-glucosamine 1-phosphate + acetyl-CoA = N-acetyl-alpha-D-glucosamine 1-phosphate + CoA + H(+)</text>
        <dbReference type="Rhea" id="RHEA:13725"/>
        <dbReference type="ChEBI" id="CHEBI:15378"/>
        <dbReference type="ChEBI" id="CHEBI:57287"/>
        <dbReference type="ChEBI" id="CHEBI:57288"/>
        <dbReference type="ChEBI" id="CHEBI:57776"/>
        <dbReference type="ChEBI" id="CHEBI:58516"/>
        <dbReference type="EC" id="2.3.1.157"/>
    </reaction>
</comment>
<evidence type="ECO:0000256" key="11">
    <source>
        <dbReference type="ARBA" id="ARBA00023268"/>
    </source>
</evidence>
<keyword evidence="13 17" id="KW-0961">Cell wall biogenesis/degradation</keyword>
<dbReference type="NCBIfam" id="NF010932">
    <property type="entry name" value="PRK14352.1"/>
    <property type="match status" value="1"/>
</dbReference>